<dbReference type="Proteomes" id="UP001210211">
    <property type="component" value="Unassembled WGS sequence"/>
</dbReference>
<dbReference type="PANTHER" id="PTHR48222:SF4">
    <property type="entry name" value="PROTEINASE INHIBITOR, PROPEPTIDE"/>
    <property type="match status" value="1"/>
</dbReference>
<evidence type="ECO:0000256" key="1">
    <source>
        <dbReference type="SAM" id="SignalP"/>
    </source>
</evidence>
<keyword evidence="1" id="KW-0732">Signal</keyword>
<dbReference type="PANTHER" id="PTHR48222">
    <property type="entry name" value="PROTEINASE INHIBITOR, PROPEPTIDE"/>
    <property type="match status" value="1"/>
</dbReference>
<organism evidence="3 4">
    <name type="scientific">Rhynchospora tenuis</name>
    <dbReference type="NCBI Taxonomy" id="198213"/>
    <lineage>
        <taxon>Eukaryota</taxon>
        <taxon>Viridiplantae</taxon>
        <taxon>Streptophyta</taxon>
        <taxon>Embryophyta</taxon>
        <taxon>Tracheophyta</taxon>
        <taxon>Spermatophyta</taxon>
        <taxon>Magnoliopsida</taxon>
        <taxon>Liliopsida</taxon>
        <taxon>Poales</taxon>
        <taxon>Cyperaceae</taxon>
        <taxon>Cyperoideae</taxon>
        <taxon>Rhynchosporeae</taxon>
        <taxon>Rhynchospora</taxon>
    </lineage>
</organism>
<gene>
    <name evidence="3" type="ORF">LUZ61_011398</name>
</gene>
<keyword evidence="4" id="KW-1185">Reference proteome</keyword>
<accession>A0AAD6A1D4</accession>
<sequence>MNSMRNIQSTPIVLLLFLSLMLALMAEARNAIAPGCEMEKVKKEKATVYMVDIIRPKGVNYKKADIRVLVPVLGSEKAAKKAIIYHYKLSMSGFAAKLTPSQVKHLKKQPSVLGVSPDRINHLDQGPGGWVSGAV</sequence>
<feature type="signal peptide" evidence="1">
    <location>
        <begin position="1"/>
        <end position="28"/>
    </location>
</feature>
<feature type="domain" description="Inhibitor I9" evidence="2">
    <location>
        <begin position="71"/>
        <end position="123"/>
    </location>
</feature>
<dbReference type="Gene3D" id="3.30.70.80">
    <property type="entry name" value="Peptidase S8 propeptide/proteinase inhibitor I9"/>
    <property type="match status" value="1"/>
</dbReference>
<name>A0AAD6A1D4_9POAL</name>
<reference evidence="3 4" key="1">
    <citation type="journal article" date="2022" name="Cell">
        <title>Repeat-based holocentromeres influence genome architecture and karyotype evolution.</title>
        <authorList>
            <person name="Hofstatter P.G."/>
            <person name="Thangavel G."/>
            <person name="Lux T."/>
            <person name="Neumann P."/>
            <person name="Vondrak T."/>
            <person name="Novak P."/>
            <person name="Zhang M."/>
            <person name="Costa L."/>
            <person name="Castellani M."/>
            <person name="Scott A."/>
            <person name="Toegelov H."/>
            <person name="Fuchs J."/>
            <person name="Mata-Sucre Y."/>
            <person name="Dias Y."/>
            <person name="Vanzela A.L.L."/>
            <person name="Huettel B."/>
            <person name="Almeida C.C.S."/>
            <person name="Simkova H."/>
            <person name="Souza G."/>
            <person name="Pedrosa-Harand A."/>
            <person name="Macas J."/>
            <person name="Mayer K.F.X."/>
            <person name="Houben A."/>
            <person name="Marques A."/>
        </authorList>
    </citation>
    <scope>NUCLEOTIDE SEQUENCE [LARGE SCALE GENOMIC DNA]</scope>
    <source>
        <strain evidence="3">RhyTen1mFocal</strain>
    </source>
</reference>
<evidence type="ECO:0000313" key="4">
    <source>
        <dbReference type="Proteomes" id="UP001210211"/>
    </source>
</evidence>
<proteinExistence type="predicted"/>
<dbReference type="AlphaFoldDB" id="A0AAD6A1D4"/>
<dbReference type="InterPro" id="IPR010259">
    <property type="entry name" value="S8pro/Inhibitor_I9"/>
</dbReference>
<dbReference type="InterPro" id="IPR037045">
    <property type="entry name" value="S8pro/Inhibitor_I9_sf"/>
</dbReference>
<dbReference type="EMBL" id="JAMRDG010000001">
    <property type="protein sequence ID" value="KAJ3707693.1"/>
    <property type="molecule type" value="Genomic_DNA"/>
</dbReference>
<dbReference type="SUPFAM" id="SSF54897">
    <property type="entry name" value="Protease propeptides/inhibitors"/>
    <property type="match status" value="1"/>
</dbReference>
<dbReference type="Pfam" id="PF05922">
    <property type="entry name" value="Inhibitor_I9"/>
    <property type="match status" value="1"/>
</dbReference>
<evidence type="ECO:0000313" key="3">
    <source>
        <dbReference type="EMBL" id="KAJ3707693.1"/>
    </source>
</evidence>
<comment type="caution">
    <text evidence="3">The sequence shown here is derived from an EMBL/GenBank/DDBJ whole genome shotgun (WGS) entry which is preliminary data.</text>
</comment>
<evidence type="ECO:0000259" key="2">
    <source>
        <dbReference type="Pfam" id="PF05922"/>
    </source>
</evidence>
<protein>
    <recommendedName>
        <fullName evidence="2">Inhibitor I9 domain-containing protein</fullName>
    </recommendedName>
</protein>
<feature type="chain" id="PRO_5041934762" description="Inhibitor I9 domain-containing protein" evidence="1">
    <location>
        <begin position="29"/>
        <end position="135"/>
    </location>
</feature>